<feature type="transmembrane region" description="Helical" evidence="1">
    <location>
        <begin position="34"/>
        <end position="58"/>
    </location>
</feature>
<dbReference type="EMBL" id="CP015098">
    <property type="protein sequence ID" value="AMW11981.1"/>
    <property type="molecule type" value="Genomic_DNA"/>
</dbReference>
<sequence>MFVLCYLLSILGFVATWAYGVIARAYRTGADPAFGSLGNFLCFLFLVCFINLMAMNYAKGHLSLSTKQGLLASFLFGGAVGGLVMPLLMV</sequence>
<reference evidence="3" key="1">
    <citation type="submission" date="2016-04" db="EMBL/GenBank/DDBJ databases">
        <authorList>
            <person name="Zhang B."/>
        </authorList>
    </citation>
    <scope>NUCLEOTIDE SEQUENCE [LARGE SCALE GENOMIC DNA]</scope>
    <source>
        <strain evidence="3">S10</strain>
    </source>
</reference>
<organism evidence="2 3">
    <name type="scientific">Streptomyces qaidamensis</name>
    <dbReference type="NCBI Taxonomy" id="1783515"/>
    <lineage>
        <taxon>Bacteria</taxon>
        <taxon>Bacillati</taxon>
        <taxon>Actinomycetota</taxon>
        <taxon>Actinomycetes</taxon>
        <taxon>Kitasatosporales</taxon>
        <taxon>Streptomycetaceae</taxon>
        <taxon>Streptomyces</taxon>
        <taxon>Streptomyces aurantiacus group</taxon>
    </lineage>
</organism>
<keyword evidence="1" id="KW-0812">Transmembrane</keyword>
<feature type="transmembrane region" description="Helical" evidence="1">
    <location>
        <begin position="70"/>
        <end position="89"/>
    </location>
</feature>
<dbReference type="KEGG" id="stsi:A4E84_22270"/>
<dbReference type="Proteomes" id="UP000076096">
    <property type="component" value="Chromosome"/>
</dbReference>
<gene>
    <name evidence="2" type="ORF">A4E84_22270</name>
</gene>
<keyword evidence="3" id="KW-1185">Reference proteome</keyword>
<evidence type="ECO:0000256" key="1">
    <source>
        <dbReference type="SAM" id="Phobius"/>
    </source>
</evidence>
<evidence type="ECO:0000313" key="2">
    <source>
        <dbReference type="EMBL" id="AMW11981.1"/>
    </source>
</evidence>
<keyword evidence="1" id="KW-0472">Membrane</keyword>
<evidence type="ECO:0000313" key="3">
    <source>
        <dbReference type="Proteomes" id="UP000076096"/>
    </source>
</evidence>
<protein>
    <submittedName>
        <fullName evidence="2">Uncharacterized protein</fullName>
    </submittedName>
</protein>
<dbReference type="AlphaFoldDB" id="A0A143C3P3"/>
<accession>A0A143C3P3</accession>
<keyword evidence="1" id="KW-1133">Transmembrane helix</keyword>
<name>A0A143C3P3_9ACTN</name>
<proteinExistence type="predicted"/>